<feature type="region of interest" description="Disordered" evidence="1">
    <location>
        <begin position="358"/>
        <end position="393"/>
    </location>
</feature>
<name>A0A939TEW7_9ACTN</name>
<protein>
    <submittedName>
        <fullName evidence="4">DUF11 domain-containing protein</fullName>
    </submittedName>
</protein>
<dbReference type="RefSeq" id="WP_208261794.1">
    <property type="nucleotide sequence ID" value="NZ_JAGEOJ010000022.1"/>
</dbReference>
<accession>A0A939TEW7</accession>
<evidence type="ECO:0000313" key="5">
    <source>
        <dbReference type="Proteomes" id="UP000669179"/>
    </source>
</evidence>
<feature type="chain" id="PRO_5038534985" evidence="2">
    <location>
        <begin position="23"/>
        <end position="401"/>
    </location>
</feature>
<feature type="signal peptide" evidence="2">
    <location>
        <begin position="1"/>
        <end position="22"/>
    </location>
</feature>
<dbReference type="Pfam" id="PF25549">
    <property type="entry name" value="DUF7927"/>
    <property type="match status" value="1"/>
</dbReference>
<organism evidence="4 5">
    <name type="scientific">Actinomadura barringtoniae</name>
    <dbReference type="NCBI Taxonomy" id="1427535"/>
    <lineage>
        <taxon>Bacteria</taxon>
        <taxon>Bacillati</taxon>
        <taxon>Actinomycetota</taxon>
        <taxon>Actinomycetes</taxon>
        <taxon>Streptosporangiales</taxon>
        <taxon>Thermomonosporaceae</taxon>
        <taxon>Actinomadura</taxon>
    </lineage>
</organism>
<evidence type="ECO:0000256" key="1">
    <source>
        <dbReference type="SAM" id="MobiDB-lite"/>
    </source>
</evidence>
<feature type="domain" description="DUF7927" evidence="3">
    <location>
        <begin position="259"/>
        <end position="374"/>
    </location>
</feature>
<evidence type="ECO:0000259" key="3">
    <source>
        <dbReference type="Pfam" id="PF25549"/>
    </source>
</evidence>
<dbReference type="AlphaFoldDB" id="A0A939TEW7"/>
<keyword evidence="5" id="KW-1185">Reference proteome</keyword>
<proteinExistence type="predicted"/>
<evidence type="ECO:0000256" key="2">
    <source>
        <dbReference type="SAM" id="SignalP"/>
    </source>
</evidence>
<reference evidence="4" key="1">
    <citation type="submission" date="2021-03" db="EMBL/GenBank/DDBJ databases">
        <authorList>
            <person name="Kanchanasin P."/>
            <person name="Saeng-In P."/>
            <person name="Phongsopitanun W."/>
            <person name="Yuki M."/>
            <person name="Kudo T."/>
            <person name="Ohkuma M."/>
            <person name="Tanasupawat S."/>
        </authorList>
    </citation>
    <scope>NUCLEOTIDE SEQUENCE</scope>
    <source>
        <strain evidence="4">GKU 128</strain>
    </source>
</reference>
<gene>
    <name evidence="4" type="ORF">J4573_42265</name>
</gene>
<dbReference type="Proteomes" id="UP000669179">
    <property type="component" value="Unassembled WGS sequence"/>
</dbReference>
<dbReference type="InterPro" id="IPR057687">
    <property type="entry name" value="DUF7927"/>
</dbReference>
<keyword evidence="2" id="KW-0732">Signal</keyword>
<dbReference type="EMBL" id="JAGEOJ010000022">
    <property type="protein sequence ID" value="MBO2453775.1"/>
    <property type="molecule type" value="Genomic_DNA"/>
</dbReference>
<evidence type="ECO:0000313" key="4">
    <source>
        <dbReference type="EMBL" id="MBO2453775.1"/>
    </source>
</evidence>
<feature type="compositionally biased region" description="Pro residues" evidence="1">
    <location>
        <begin position="360"/>
        <end position="384"/>
    </location>
</feature>
<comment type="caution">
    <text evidence="4">The sequence shown here is derived from an EMBL/GenBank/DDBJ whole genome shotgun (WGS) entry which is preliminary data.</text>
</comment>
<sequence length="401" mass="41459">MRLWQAGAAAFVALLAAIAVSAATITFASSGSARAGGSASSVGVQVAMHDIPAIGQKAFQGKIGIAKIGATTGRVQADYGSDPDGVKNYGTIANPSGDASGNTDVGAWDAASDPNVLSISLIPGGRPVLLNVPTLHTYAQCQPPHAPQVQNFITAPTVAGQPINDGKNSISTTGAAIGYPSVATADLTVTMTRVQKTTPNVSAEAWVDIVIEGTLKDSTGKTVYAGPIASFRLGEVHADCAAAPPTPPTTDPIPEPAKLDLTKTVDKHVVKVGGKVVYTLTETNVGGTTAKAATFTEDLTDVLRNGEIVDIQASTGKVHYNPPKLVWVGTLDPGESAVVRITVKAVHVGRMWNAVVWPIRPTPTPTPTPTVTPTPPKPPKPHPQPSGKRRVVVRVVPRHVK</sequence>